<dbReference type="Pfam" id="PF01417">
    <property type="entry name" value="ENTH"/>
    <property type="match status" value="1"/>
</dbReference>
<dbReference type="PANTHER" id="PTHR12276">
    <property type="entry name" value="EPSIN/ENT-RELATED"/>
    <property type="match status" value="1"/>
</dbReference>
<evidence type="ECO:0000256" key="4">
    <source>
        <dbReference type="ARBA" id="ARBA00023329"/>
    </source>
</evidence>
<feature type="region of interest" description="Disordered" evidence="6">
    <location>
        <begin position="282"/>
        <end position="337"/>
    </location>
</feature>
<feature type="region of interest" description="Disordered" evidence="6">
    <location>
        <begin position="198"/>
        <end position="265"/>
    </location>
</feature>
<dbReference type="Gene3D" id="1.25.40.90">
    <property type="match status" value="1"/>
</dbReference>
<feature type="domain" description="ENTH" evidence="7">
    <location>
        <begin position="38"/>
        <end position="171"/>
    </location>
</feature>
<feature type="compositionally biased region" description="Basic and acidic residues" evidence="6">
    <location>
        <begin position="300"/>
        <end position="322"/>
    </location>
</feature>
<dbReference type="PROSITE" id="PS50942">
    <property type="entry name" value="ENTH"/>
    <property type="match status" value="1"/>
</dbReference>
<proteinExistence type="predicted"/>
<dbReference type="PANTHER" id="PTHR12276:SF116">
    <property type="entry name" value="ENTH_VHS FAMILY PROTEIN"/>
    <property type="match status" value="1"/>
</dbReference>
<comment type="caution">
    <text evidence="8">The sequence shown here is derived from an EMBL/GenBank/DDBJ whole genome shotgun (WGS) entry which is preliminary data.</text>
</comment>
<dbReference type="SMART" id="SM00273">
    <property type="entry name" value="ENTH"/>
    <property type="match status" value="1"/>
</dbReference>
<evidence type="ECO:0000313" key="8">
    <source>
        <dbReference type="EMBL" id="OAY37815.1"/>
    </source>
</evidence>
<feature type="compositionally biased region" description="Basic and acidic residues" evidence="6">
    <location>
        <begin position="231"/>
        <end position="242"/>
    </location>
</feature>
<evidence type="ECO:0000256" key="6">
    <source>
        <dbReference type="SAM" id="MobiDB-lite"/>
    </source>
</evidence>
<dbReference type="OMA" id="SMMSRNR"/>
<dbReference type="InterPro" id="IPR008942">
    <property type="entry name" value="ENTH_VHS"/>
</dbReference>
<evidence type="ECO:0000256" key="5">
    <source>
        <dbReference type="SAM" id="Coils"/>
    </source>
</evidence>
<accession>A0A2C9V227</accession>
<evidence type="ECO:0000256" key="2">
    <source>
        <dbReference type="ARBA" id="ARBA00004555"/>
    </source>
</evidence>
<keyword evidence="4" id="KW-0968">Cytoplasmic vesicle</keyword>
<dbReference type="GO" id="GO:0005794">
    <property type="term" value="C:Golgi apparatus"/>
    <property type="evidence" value="ECO:0007669"/>
    <property type="project" value="UniProtKB-SubCell"/>
</dbReference>
<name>A0A2C9V227_MANES</name>
<evidence type="ECO:0000256" key="1">
    <source>
        <dbReference type="ARBA" id="ARBA00004132"/>
    </source>
</evidence>
<dbReference type="GO" id="GO:0005768">
    <property type="term" value="C:endosome"/>
    <property type="evidence" value="ECO:0000318"/>
    <property type="project" value="GO_Central"/>
</dbReference>
<dbReference type="STRING" id="3983.A0A2C9V227"/>
<dbReference type="OrthoDB" id="4033880at2759"/>
<dbReference type="GO" id="GO:0005543">
    <property type="term" value="F:phospholipid binding"/>
    <property type="evidence" value="ECO:0000318"/>
    <property type="project" value="GO_Central"/>
</dbReference>
<dbReference type="Gramene" id="Manes.11G131000.1.v8.1">
    <property type="protein sequence ID" value="Manes.11G131000.1.v8.1.CDS"/>
    <property type="gene ID" value="Manes.11G131000.v8.1"/>
</dbReference>
<organism evidence="8 9">
    <name type="scientific">Manihot esculenta</name>
    <name type="common">Cassava</name>
    <name type="synonym">Jatropha manihot</name>
    <dbReference type="NCBI Taxonomy" id="3983"/>
    <lineage>
        <taxon>Eukaryota</taxon>
        <taxon>Viridiplantae</taxon>
        <taxon>Streptophyta</taxon>
        <taxon>Embryophyta</taxon>
        <taxon>Tracheophyta</taxon>
        <taxon>Spermatophyta</taxon>
        <taxon>Magnoliopsida</taxon>
        <taxon>eudicotyledons</taxon>
        <taxon>Gunneridae</taxon>
        <taxon>Pentapetalae</taxon>
        <taxon>rosids</taxon>
        <taxon>fabids</taxon>
        <taxon>Malpighiales</taxon>
        <taxon>Euphorbiaceae</taxon>
        <taxon>Crotonoideae</taxon>
        <taxon>Manihoteae</taxon>
        <taxon>Manihot</taxon>
    </lineage>
</organism>
<keyword evidence="9" id="KW-1185">Reference proteome</keyword>
<comment type="subcellular location">
    <subcellularLocation>
        <location evidence="1">Cytoplasmic vesicle</location>
        <location evidence="1">Clathrin-coated vesicle</location>
    </subcellularLocation>
    <subcellularLocation>
        <location evidence="2">Golgi apparatus</location>
    </subcellularLocation>
</comment>
<dbReference type="GO" id="GO:0030125">
    <property type="term" value="C:clathrin vesicle coat"/>
    <property type="evidence" value="ECO:0000318"/>
    <property type="project" value="GO_Central"/>
</dbReference>
<keyword evidence="3" id="KW-0333">Golgi apparatus</keyword>
<dbReference type="EMBL" id="CM004397">
    <property type="protein sequence ID" value="OAY37815.1"/>
    <property type="molecule type" value="Genomic_DNA"/>
</dbReference>
<dbReference type="GO" id="GO:0006897">
    <property type="term" value="P:endocytosis"/>
    <property type="evidence" value="ECO:0000318"/>
    <property type="project" value="GO_Central"/>
</dbReference>
<dbReference type="SUPFAM" id="SSF48464">
    <property type="entry name" value="ENTH/VHS domain"/>
    <property type="match status" value="1"/>
</dbReference>
<protein>
    <recommendedName>
        <fullName evidence="7">ENTH domain-containing protein</fullName>
    </recommendedName>
</protein>
<sequence>MSILSKNNTSSNMGTASFHEFKKQASFFLKEKFKSARLALTDVTPAQLLTEEATDGNPWAPDTRTLGSISRAAFEVDDYWRIVEILHKRFLRFERKKWRVSYNSLFVLEHLLSHGPESVAGEFQTDKDVIKELESFQYIDEKGFNWGLAVRKKSERIVKLLEKENLLKEERERARKLTRGIQGFGSFCHRSSSSQGVLQEQSHETFARSNSQFNHHDDSPENQLFSNGENLIKKDETSKKSTEYATSEPVNKVQNSNSADNFSNNWMLEKAETSFKENMAPKKEDLHRWNHTGENNPLLDSRRDEARIIEEDHPFSATEKETSASLLSAREGILQEG</sequence>
<reference evidence="9" key="1">
    <citation type="journal article" date="2016" name="Nat. Biotechnol.">
        <title>Sequencing wild and cultivated cassava and related species reveals extensive interspecific hybridization and genetic diversity.</title>
        <authorList>
            <person name="Bredeson J.V."/>
            <person name="Lyons J.B."/>
            <person name="Prochnik S.E."/>
            <person name="Wu G.A."/>
            <person name="Ha C.M."/>
            <person name="Edsinger-Gonzales E."/>
            <person name="Grimwood J."/>
            <person name="Schmutz J."/>
            <person name="Rabbi I.Y."/>
            <person name="Egesi C."/>
            <person name="Nauluvula P."/>
            <person name="Lebot V."/>
            <person name="Ndunguru J."/>
            <person name="Mkamilo G."/>
            <person name="Bart R.S."/>
            <person name="Setter T.L."/>
            <person name="Gleadow R.M."/>
            <person name="Kulakow P."/>
            <person name="Ferguson M.E."/>
            <person name="Rounsley S."/>
            <person name="Rokhsar D.S."/>
        </authorList>
    </citation>
    <scope>NUCLEOTIDE SEQUENCE [LARGE SCALE GENOMIC DNA]</scope>
    <source>
        <strain evidence="9">cv. AM560-2</strain>
    </source>
</reference>
<gene>
    <name evidence="8" type="ORF">MANES_11G131000v8</name>
</gene>
<dbReference type="Proteomes" id="UP000091857">
    <property type="component" value="Chromosome 11"/>
</dbReference>
<dbReference type="GO" id="GO:0030276">
    <property type="term" value="F:clathrin binding"/>
    <property type="evidence" value="ECO:0000318"/>
    <property type="project" value="GO_Central"/>
</dbReference>
<feature type="compositionally biased region" description="Polar residues" evidence="6">
    <location>
        <begin position="243"/>
        <end position="265"/>
    </location>
</feature>
<evidence type="ECO:0000313" key="9">
    <source>
        <dbReference type="Proteomes" id="UP000091857"/>
    </source>
</evidence>
<evidence type="ECO:0000256" key="3">
    <source>
        <dbReference type="ARBA" id="ARBA00023034"/>
    </source>
</evidence>
<keyword evidence="5" id="KW-0175">Coiled coil</keyword>
<dbReference type="AlphaFoldDB" id="A0A2C9V227"/>
<dbReference type="GO" id="GO:0005886">
    <property type="term" value="C:plasma membrane"/>
    <property type="evidence" value="ECO:0000318"/>
    <property type="project" value="GO_Central"/>
</dbReference>
<dbReference type="CDD" id="cd03571">
    <property type="entry name" value="ENTH"/>
    <property type="match status" value="1"/>
</dbReference>
<feature type="coiled-coil region" evidence="5">
    <location>
        <begin position="150"/>
        <end position="180"/>
    </location>
</feature>
<dbReference type="InterPro" id="IPR013809">
    <property type="entry name" value="ENTH"/>
</dbReference>
<evidence type="ECO:0000259" key="7">
    <source>
        <dbReference type="PROSITE" id="PS50942"/>
    </source>
</evidence>